<sequence length="60" mass="6893">MIRCLVQRFQQQGGVCDLPRSGRPHSVRNDANNQRVEESIEENPETSTRRRSAELGIAIW</sequence>
<name>A0A0L7QML7_9HYME</name>
<evidence type="ECO:0000313" key="2">
    <source>
        <dbReference type="EMBL" id="KOC58979.1"/>
    </source>
</evidence>
<dbReference type="EMBL" id="KQ414989">
    <property type="protein sequence ID" value="KOC58979.1"/>
    <property type="molecule type" value="Genomic_DNA"/>
</dbReference>
<keyword evidence="4" id="KW-1185">Reference proteome</keyword>
<evidence type="ECO:0000313" key="3">
    <source>
        <dbReference type="EMBL" id="KOC59804.1"/>
    </source>
</evidence>
<evidence type="ECO:0000256" key="1">
    <source>
        <dbReference type="SAM" id="MobiDB-lite"/>
    </source>
</evidence>
<feature type="region of interest" description="Disordered" evidence="1">
    <location>
        <begin position="16"/>
        <end position="60"/>
    </location>
</feature>
<reference evidence="3 4" key="1">
    <citation type="submission" date="2015-07" db="EMBL/GenBank/DDBJ databases">
        <title>The genome of Habropoda laboriosa.</title>
        <authorList>
            <person name="Pan H."/>
            <person name="Kapheim K."/>
        </authorList>
    </citation>
    <scope>NUCLEOTIDE SEQUENCE [LARGE SCALE GENOMIC DNA]</scope>
    <source>
        <strain evidence="3">0110345459</strain>
    </source>
</reference>
<proteinExistence type="predicted"/>
<organism evidence="3 4">
    <name type="scientific">Habropoda laboriosa</name>
    <dbReference type="NCBI Taxonomy" id="597456"/>
    <lineage>
        <taxon>Eukaryota</taxon>
        <taxon>Metazoa</taxon>
        <taxon>Ecdysozoa</taxon>
        <taxon>Arthropoda</taxon>
        <taxon>Hexapoda</taxon>
        <taxon>Insecta</taxon>
        <taxon>Pterygota</taxon>
        <taxon>Neoptera</taxon>
        <taxon>Endopterygota</taxon>
        <taxon>Hymenoptera</taxon>
        <taxon>Apocrita</taxon>
        <taxon>Aculeata</taxon>
        <taxon>Apoidea</taxon>
        <taxon>Anthophila</taxon>
        <taxon>Apidae</taxon>
        <taxon>Habropoda</taxon>
    </lineage>
</organism>
<evidence type="ECO:0008006" key="5">
    <source>
        <dbReference type="Google" id="ProtNLM"/>
    </source>
</evidence>
<accession>A0A0L7QML7</accession>
<dbReference type="EMBL" id="KQ414890">
    <property type="protein sequence ID" value="KOC59804.1"/>
    <property type="molecule type" value="Genomic_DNA"/>
</dbReference>
<protein>
    <recommendedName>
        <fullName evidence="5">DUF4817 domain-containing protein</fullName>
    </recommendedName>
</protein>
<dbReference type="Proteomes" id="UP000053825">
    <property type="component" value="Unassembled WGS sequence"/>
</dbReference>
<dbReference type="AlphaFoldDB" id="A0A0L7QML7"/>
<gene>
    <name evidence="2" type="ORF">WH47_00800</name>
    <name evidence="3" type="ORF">WH47_10772</name>
</gene>
<evidence type="ECO:0000313" key="4">
    <source>
        <dbReference type="Proteomes" id="UP000053825"/>
    </source>
</evidence>